<dbReference type="SMART" id="SM00937">
    <property type="entry name" value="PCRF"/>
    <property type="match status" value="1"/>
</dbReference>
<comment type="function">
    <text evidence="1 6">Peptide chain release factor 1 directs the termination of translation in response to the peptide chain termination codons UAG and UAA.</text>
</comment>
<evidence type="ECO:0000256" key="1">
    <source>
        <dbReference type="ARBA" id="ARBA00002986"/>
    </source>
</evidence>
<dbReference type="RefSeq" id="WP_098039325.1">
    <property type="nucleotide sequence ID" value="NZ_CWGJ01000028.1"/>
</dbReference>
<feature type="domain" description="Prokaryotic-type class I peptide chain release factors" evidence="9">
    <location>
        <begin position="227"/>
        <end position="243"/>
    </location>
</feature>
<evidence type="ECO:0000259" key="9">
    <source>
        <dbReference type="PROSITE" id="PS00745"/>
    </source>
</evidence>
<dbReference type="AlphaFoldDB" id="A0A0H5DU67"/>
<evidence type="ECO:0000313" key="10">
    <source>
        <dbReference type="EMBL" id="CRX39459.1"/>
    </source>
</evidence>
<dbReference type="InterPro" id="IPR045853">
    <property type="entry name" value="Pep_chain_release_fac_I_sf"/>
</dbReference>
<accession>A0A0H5DU67</accession>
<dbReference type="HAMAP" id="MF_00093">
    <property type="entry name" value="Rel_fac_1"/>
    <property type="match status" value="1"/>
</dbReference>
<evidence type="ECO:0000256" key="4">
    <source>
        <dbReference type="ARBA" id="ARBA00022481"/>
    </source>
</evidence>
<protein>
    <recommendedName>
        <fullName evidence="6 7">Peptide chain release factor 1</fullName>
        <shortName evidence="6">RF-1</shortName>
    </recommendedName>
</protein>
<proteinExistence type="inferred from homology"/>
<sequence>MEVKAKKLVDRLEEVERQLGDPAVLSDKSRYKELAQEHSYLSEVRNVFHALIRARQDLEDAEAMVKQEKDPAFADALREEIVSLQSQILDGEANLKNLLVPPDPNDSKNAIVELRAGTGGDEASLFVADCARMYKMFADKMGWKYELLSSTPTDMGGYKEFVMVMSGQNVYRLLRHEGGTHRVQRVPETEAQGRVHTSAITVAVLLEPDEDTDVHIEEKDLRVDTFRSSGAGGQHVNTTDSAVRLTHIPTGVVVECQQERSQHKNKAQAMRLLKAKILEAERRKKQEEISENRAQQVGSGDRSERIRTYNFPQNRVTDHRINMTKYNLDYVMEGDLEDFATALVAYFYEQQLQQE</sequence>
<keyword evidence="5 6" id="KW-0648">Protein biosynthesis</keyword>
<dbReference type="GO" id="GO:0016149">
    <property type="term" value="F:translation release factor activity, codon specific"/>
    <property type="evidence" value="ECO:0007669"/>
    <property type="project" value="UniProtKB-UniRule"/>
</dbReference>
<dbReference type="FunFam" id="3.30.160.20:FF:000004">
    <property type="entry name" value="Peptide chain release factor 1"/>
    <property type="match status" value="1"/>
</dbReference>
<name>A0A0H5DU67_9BACT</name>
<dbReference type="SUPFAM" id="SSF75620">
    <property type="entry name" value="Release factor"/>
    <property type="match status" value="1"/>
</dbReference>
<dbReference type="NCBIfam" id="TIGR00019">
    <property type="entry name" value="prfA"/>
    <property type="match status" value="1"/>
</dbReference>
<comment type="subcellular location">
    <subcellularLocation>
        <location evidence="2 6">Cytoplasm</location>
    </subcellularLocation>
</comment>
<dbReference type="EMBL" id="CWGJ01000028">
    <property type="protein sequence ID" value="CRX39459.1"/>
    <property type="molecule type" value="Genomic_DNA"/>
</dbReference>
<gene>
    <name evidence="10" type="primary">prfa3</name>
    <name evidence="6" type="synonym">prfA</name>
    <name evidence="10" type="ORF">ELAC_2138</name>
</gene>
<dbReference type="PANTHER" id="PTHR43804">
    <property type="entry name" value="LD18447P"/>
    <property type="match status" value="1"/>
</dbReference>
<dbReference type="OrthoDB" id="9806673at2"/>
<keyword evidence="6" id="KW-0963">Cytoplasm</keyword>
<evidence type="ECO:0000256" key="2">
    <source>
        <dbReference type="ARBA" id="ARBA00004496"/>
    </source>
</evidence>
<feature type="modified residue" description="N5-methylglutamine" evidence="6">
    <location>
        <position position="234"/>
    </location>
</feature>
<dbReference type="InterPro" id="IPR004373">
    <property type="entry name" value="RF-1"/>
</dbReference>
<comment type="similarity">
    <text evidence="3 6">Belongs to the prokaryotic/mitochondrial release factor family.</text>
</comment>
<evidence type="ECO:0000256" key="8">
    <source>
        <dbReference type="SAM" id="MobiDB-lite"/>
    </source>
</evidence>
<feature type="region of interest" description="Disordered" evidence="8">
    <location>
        <begin position="283"/>
        <end position="311"/>
    </location>
</feature>
<reference evidence="11" key="1">
    <citation type="submission" date="2015-06" db="EMBL/GenBank/DDBJ databases">
        <authorList>
            <person name="Bertelli C."/>
        </authorList>
    </citation>
    <scope>NUCLEOTIDE SEQUENCE [LARGE SCALE GENOMIC DNA]</scope>
    <source>
        <strain evidence="11">CRIB-30</strain>
    </source>
</reference>
<dbReference type="NCBIfam" id="NF001859">
    <property type="entry name" value="PRK00591.1"/>
    <property type="match status" value="1"/>
</dbReference>
<dbReference type="GO" id="GO:0005737">
    <property type="term" value="C:cytoplasm"/>
    <property type="evidence" value="ECO:0007669"/>
    <property type="project" value="UniProtKB-SubCell"/>
</dbReference>
<keyword evidence="4 6" id="KW-0488">Methylation</keyword>
<organism evidence="10 11">
    <name type="scientific">Estrella lausannensis</name>
    <dbReference type="NCBI Taxonomy" id="483423"/>
    <lineage>
        <taxon>Bacteria</taxon>
        <taxon>Pseudomonadati</taxon>
        <taxon>Chlamydiota</taxon>
        <taxon>Chlamydiia</taxon>
        <taxon>Parachlamydiales</taxon>
        <taxon>Candidatus Criblamydiaceae</taxon>
        <taxon>Estrella</taxon>
    </lineage>
</organism>
<evidence type="ECO:0000256" key="3">
    <source>
        <dbReference type="ARBA" id="ARBA00010835"/>
    </source>
</evidence>
<dbReference type="InterPro" id="IPR000352">
    <property type="entry name" value="Pep_chain_release_fac_I"/>
</dbReference>
<dbReference type="Gene3D" id="3.30.160.20">
    <property type="match status" value="1"/>
</dbReference>
<dbReference type="Gene3D" id="6.10.140.1950">
    <property type="match status" value="1"/>
</dbReference>
<dbReference type="Proteomes" id="UP000220251">
    <property type="component" value="Unassembled WGS sequence"/>
</dbReference>
<dbReference type="PANTHER" id="PTHR43804:SF7">
    <property type="entry name" value="LD18447P"/>
    <property type="match status" value="1"/>
</dbReference>
<dbReference type="PROSITE" id="PS00745">
    <property type="entry name" value="RF_PROK_I"/>
    <property type="match status" value="1"/>
</dbReference>
<dbReference type="InterPro" id="IPR050057">
    <property type="entry name" value="Prokaryotic/Mito_RF"/>
</dbReference>
<dbReference type="InterPro" id="IPR005139">
    <property type="entry name" value="PCRF"/>
</dbReference>
<comment type="PTM">
    <text evidence="6">Methylated by PrmC. Methylation increases the termination efficiency of RF1.</text>
</comment>
<evidence type="ECO:0000256" key="7">
    <source>
        <dbReference type="NCBIfam" id="TIGR00019"/>
    </source>
</evidence>
<evidence type="ECO:0000313" key="11">
    <source>
        <dbReference type="Proteomes" id="UP000220251"/>
    </source>
</evidence>
<keyword evidence="11" id="KW-1185">Reference proteome</keyword>
<evidence type="ECO:0000256" key="5">
    <source>
        <dbReference type="ARBA" id="ARBA00022917"/>
    </source>
</evidence>
<dbReference type="Pfam" id="PF03462">
    <property type="entry name" value="PCRF"/>
    <property type="match status" value="1"/>
</dbReference>
<dbReference type="Pfam" id="PF00472">
    <property type="entry name" value="RF-1"/>
    <property type="match status" value="1"/>
</dbReference>
<dbReference type="Gene3D" id="3.30.70.1660">
    <property type="match status" value="2"/>
</dbReference>
<evidence type="ECO:0000256" key="6">
    <source>
        <dbReference type="HAMAP-Rule" id="MF_00093"/>
    </source>
</evidence>